<dbReference type="GO" id="GO:0043565">
    <property type="term" value="F:sequence-specific DNA binding"/>
    <property type="evidence" value="ECO:0007669"/>
    <property type="project" value="EnsemblMetazoa"/>
</dbReference>
<keyword evidence="5" id="KW-0539">Nucleus</keyword>
<dbReference type="GO" id="GO:0005704">
    <property type="term" value="C:polytene chromosome band"/>
    <property type="evidence" value="ECO:0007669"/>
    <property type="project" value="EnsemblMetazoa"/>
</dbReference>
<evidence type="ECO:0000313" key="8">
    <source>
        <dbReference type="EMBL" id="EDW03290.1"/>
    </source>
</evidence>
<dbReference type="PANTHER" id="PTHR35346:SF1">
    <property type="entry name" value="BEN DOMAIN-CONTAINING PROTEIN 6"/>
    <property type="match status" value="1"/>
</dbReference>
<dbReference type="PhylomeDB" id="B4JDB7"/>
<dbReference type="HOGENOM" id="CLU_061882_0_0_1"/>
<keyword evidence="9" id="KW-1185">Reference proteome</keyword>
<dbReference type="EMBL" id="CH916368">
    <property type="protein sequence ID" value="EDW03290.1"/>
    <property type="molecule type" value="Genomic_DNA"/>
</dbReference>
<accession>B4JDB7</accession>
<feature type="domain" description="BEN" evidence="7">
    <location>
        <begin position="183"/>
        <end position="288"/>
    </location>
</feature>
<dbReference type="GO" id="GO:0043035">
    <property type="term" value="F:chromatin insulator sequence binding"/>
    <property type="evidence" value="ECO:0007669"/>
    <property type="project" value="EnsemblMetazoa"/>
</dbReference>
<dbReference type="GO" id="GO:0045666">
    <property type="term" value="P:positive regulation of neuron differentiation"/>
    <property type="evidence" value="ECO:0007669"/>
    <property type="project" value="InterPro"/>
</dbReference>
<evidence type="ECO:0000256" key="4">
    <source>
        <dbReference type="ARBA" id="ARBA00023163"/>
    </source>
</evidence>
<evidence type="ECO:0000256" key="2">
    <source>
        <dbReference type="ARBA" id="ARBA00022491"/>
    </source>
</evidence>
<dbReference type="eggNOG" id="ENOG502T9C9">
    <property type="taxonomic scope" value="Eukaryota"/>
</dbReference>
<dbReference type="OMA" id="QYGEVFW"/>
<dbReference type="InterPro" id="IPR037496">
    <property type="entry name" value="BEND6-like"/>
</dbReference>
<evidence type="ECO:0000256" key="6">
    <source>
        <dbReference type="SAM" id="MobiDB-lite"/>
    </source>
</evidence>
<dbReference type="KEGG" id="dgr:6562575"/>
<keyword evidence="2" id="KW-0678">Repressor</keyword>
<gene>
    <name evidence="8" type="primary">Dgri\GH11155</name>
    <name evidence="8" type="ORF">Dgri_GH11155</name>
</gene>
<reference evidence="8 9" key="1">
    <citation type="journal article" date="2007" name="Nature">
        <title>Evolution of genes and genomes on the Drosophila phylogeny.</title>
        <authorList>
            <consortium name="Drosophila 12 Genomes Consortium"/>
            <person name="Clark A.G."/>
            <person name="Eisen M.B."/>
            <person name="Smith D.R."/>
            <person name="Bergman C.M."/>
            <person name="Oliver B."/>
            <person name="Markow T.A."/>
            <person name="Kaufman T.C."/>
            <person name="Kellis M."/>
            <person name="Gelbart W."/>
            <person name="Iyer V.N."/>
            <person name="Pollard D.A."/>
            <person name="Sackton T.B."/>
            <person name="Larracuente A.M."/>
            <person name="Singh N.D."/>
            <person name="Abad J.P."/>
            <person name="Abt D.N."/>
            <person name="Adryan B."/>
            <person name="Aguade M."/>
            <person name="Akashi H."/>
            <person name="Anderson W.W."/>
            <person name="Aquadro C.F."/>
            <person name="Ardell D.H."/>
            <person name="Arguello R."/>
            <person name="Artieri C.G."/>
            <person name="Barbash D.A."/>
            <person name="Barker D."/>
            <person name="Barsanti P."/>
            <person name="Batterham P."/>
            <person name="Batzoglou S."/>
            <person name="Begun D."/>
            <person name="Bhutkar A."/>
            <person name="Blanco E."/>
            <person name="Bosak S.A."/>
            <person name="Bradley R.K."/>
            <person name="Brand A.D."/>
            <person name="Brent M.R."/>
            <person name="Brooks A.N."/>
            <person name="Brown R.H."/>
            <person name="Butlin R.K."/>
            <person name="Caggese C."/>
            <person name="Calvi B.R."/>
            <person name="Bernardo de Carvalho A."/>
            <person name="Caspi A."/>
            <person name="Castrezana S."/>
            <person name="Celniker S.E."/>
            <person name="Chang J.L."/>
            <person name="Chapple C."/>
            <person name="Chatterji S."/>
            <person name="Chinwalla A."/>
            <person name="Civetta A."/>
            <person name="Clifton S.W."/>
            <person name="Comeron J.M."/>
            <person name="Costello J.C."/>
            <person name="Coyne J.A."/>
            <person name="Daub J."/>
            <person name="David R.G."/>
            <person name="Delcher A.L."/>
            <person name="Delehaunty K."/>
            <person name="Do C.B."/>
            <person name="Ebling H."/>
            <person name="Edwards K."/>
            <person name="Eickbush T."/>
            <person name="Evans J.D."/>
            <person name="Filipski A."/>
            <person name="Findeiss S."/>
            <person name="Freyhult E."/>
            <person name="Fulton L."/>
            <person name="Fulton R."/>
            <person name="Garcia A.C."/>
            <person name="Gardiner A."/>
            <person name="Garfield D.A."/>
            <person name="Garvin B.E."/>
            <person name="Gibson G."/>
            <person name="Gilbert D."/>
            <person name="Gnerre S."/>
            <person name="Godfrey J."/>
            <person name="Good R."/>
            <person name="Gotea V."/>
            <person name="Gravely B."/>
            <person name="Greenberg A.J."/>
            <person name="Griffiths-Jones S."/>
            <person name="Gross S."/>
            <person name="Guigo R."/>
            <person name="Gustafson E.A."/>
            <person name="Haerty W."/>
            <person name="Hahn M.W."/>
            <person name="Halligan D.L."/>
            <person name="Halpern A.L."/>
            <person name="Halter G.M."/>
            <person name="Han M.V."/>
            <person name="Heger A."/>
            <person name="Hillier L."/>
            <person name="Hinrichs A.S."/>
            <person name="Holmes I."/>
            <person name="Hoskins R.A."/>
            <person name="Hubisz M.J."/>
            <person name="Hultmark D."/>
            <person name="Huntley M.A."/>
            <person name="Jaffe D.B."/>
            <person name="Jagadeeshan S."/>
            <person name="Jeck W.R."/>
            <person name="Johnson J."/>
            <person name="Jones C.D."/>
            <person name="Jordan W.C."/>
            <person name="Karpen G.H."/>
            <person name="Kataoka E."/>
            <person name="Keightley P.D."/>
            <person name="Kheradpour P."/>
            <person name="Kirkness E.F."/>
            <person name="Koerich L.B."/>
            <person name="Kristiansen K."/>
            <person name="Kudrna D."/>
            <person name="Kulathinal R.J."/>
            <person name="Kumar S."/>
            <person name="Kwok R."/>
            <person name="Lander E."/>
            <person name="Langley C.H."/>
            <person name="Lapoint R."/>
            <person name="Lazzaro B.P."/>
            <person name="Lee S.J."/>
            <person name="Levesque L."/>
            <person name="Li R."/>
            <person name="Lin C.F."/>
            <person name="Lin M.F."/>
            <person name="Lindblad-Toh K."/>
            <person name="Llopart A."/>
            <person name="Long M."/>
            <person name="Low L."/>
            <person name="Lozovsky E."/>
            <person name="Lu J."/>
            <person name="Luo M."/>
            <person name="Machado C.A."/>
            <person name="Makalowski W."/>
            <person name="Marzo M."/>
            <person name="Matsuda M."/>
            <person name="Matzkin L."/>
            <person name="McAllister B."/>
            <person name="McBride C.S."/>
            <person name="McKernan B."/>
            <person name="McKernan K."/>
            <person name="Mendez-Lago M."/>
            <person name="Minx P."/>
            <person name="Mollenhauer M.U."/>
            <person name="Montooth K."/>
            <person name="Mount S.M."/>
            <person name="Mu X."/>
            <person name="Myers E."/>
            <person name="Negre B."/>
            <person name="Newfeld S."/>
            <person name="Nielsen R."/>
            <person name="Noor M.A."/>
            <person name="O'Grady P."/>
            <person name="Pachter L."/>
            <person name="Papaceit M."/>
            <person name="Parisi M.J."/>
            <person name="Parisi M."/>
            <person name="Parts L."/>
            <person name="Pedersen J.S."/>
            <person name="Pesole G."/>
            <person name="Phillippy A.M."/>
            <person name="Ponting C.P."/>
            <person name="Pop M."/>
            <person name="Porcelli D."/>
            <person name="Powell J.R."/>
            <person name="Prohaska S."/>
            <person name="Pruitt K."/>
            <person name="Puig M."/>
            <person name="Quesneville H."/>
            <person name="Ram K.R."/>
            <person name="Rand D."/>
            <person name="Rasmussen M.D."/>
            <person name="Reed L.K."/>
            <person name="Reenan R."/>
            <person name="Reily A."/>
            <person name="Remington K.A."/>
            <person name="Rieger T.T."/>
            <person name="Ritchie M.G."/>
            <person name="Robin C."/>
            <person name="Rogers Y.H."/>
            <person name="Rohde C."/>
            <person name="Rozas J."/>
            <person name="Rubenfield M.J."/>
            <person name="Ruiz A."/>
            <person name="Russo S."/>
            <person name="Salzberg S.L."/>
            <person name="Sanchez-Gracia A."/>
            <person name="Saranga D.J."/>
            <person name="Sato H."/>
            <person name="Schaeffer S.W."/>
            <person name="Schatz M.C."/>
            <person name="Schlenke T."/>
            <person name="Schwartz R."/>
            <person name="Segarra C."/>
            <person name="Singh R.S."/>
            <person name="Sirot L."/>
            <person name="Sirota M."/>
            <person name="Sisneros N.B."/>
            <person name="Smith C.D."/>
            <person name="Smith T.F."/>
            <person name="Spieth J."/>
            <person name="Stage D.E."/>
            <person name="Stark A."/>
            <person name="Stephan W."/>
            <person name="Strausberg R.L."/>
            <person name="Strempel S."/>
            <person name="Sturgill D."/>
            <person name="Sutton G."/>
            <person name="Sutton G.G."/>
            <person name="Tao W."/>
            <person name="Teichmann S."/>
            <person name="Tobari Y.N."/>
            <person name="Tomimura Y."/>
            <person name="Tsolas J.M."/>
            <person name="Valente V.L."/>
            <person name="Venter E."/>
            <person name="Venter J.C."/>
            <person name="Vicario S."/>
            <person name="Vieira F.G."/>
            <person name="Vilella A.J."/>
            <person name="Villasante A."/>
            <person name="Walenz B."/>
            <person name="Wang J."/>
            <person name="Wasserman M."/>
            <person name="Watts T."/>
            <person name="Wilson D."/>
            <person name="Wilson R.K."/>
            <person name="Wing R.A."/>
            <person name="Wolfner M.F."/>
            <person name="Wong A."/>
            <person name="Wong G.K."/>
            <person name="Wu C.I."/>
            <person name="Wu G."/>
            <person name="Yamamoto D."/>
            <person name="Yang H.P."/>
            <person name="Yang S.P."/>
            <person name="Yorke J.A."/>
            <person name="Yoshida K."/>
            <person name="Zdobnov E."/>
            <person name="Zhang P."/>
            <person name="Zhang Y."/>
            <person name="Zimin A.V."/>
            <person name="Baldwin J."/>
            <person name="Abdouelleil A."/>
            <person name="Abdulkadir J."/>
            <person name="Abebe A."/>
            <person name="Abera B."/>
            <person name="Abreu J."/>
            <person name="Acer S.C."/>
            <person name="Aftuck L."/>
            <person name="Alexander A."/>
            <person name="An P."/>
            <person name="Anderson E."/>
            <person name="Anderson S."/>
            <person name="Arachi H."/>
            <person name="Azer M."/>
            <person name="Bachantsang P."/>
            <person name="Barry A."/>
            <person name="Bayul T."/>
            <person name="Berlin A."/>
            <person name="Bessette D."/>
            <person name="Bloom T."/>
            <person name="Blye J."/>
            <person name="Boguslavskiy L."/>
            <person name="Bonnet C."/>
            <person name="Boukhgalter B."/>
            <person name="Bourzgui I."/>
            <person name="Brown A."/>
            <person name="Cahill P."/>
            <person name="Channer S."/>
            <person name="Cheshatsang Y."/>
            <person name="Chuda L."/>
            <person name="Citroen M."/>
            <person name="Collymore A."/>
            <person name="Cooke P."/>
            <person name="Costello M."/>
            <person name="D'Aco K."/>
            <person name="Daza R."/>
            <person name="De Haan G."/>
            <person name="DeGray S."/>
            <person name="DeMaso C."/>
            <person name="Dhargay N."/>
            <person name="Dooley K."/>
            <person name="Dooley E."/>
            <person name="Doricent M."/>
            <person name="Dorje P."/>
            <person name="Dorjee K."/>
            <person name="Dupes A."/>
            <person name="Elong R."/>
            <person name="Falk J."/>
            <person name="Farina A."/>
            <person name="Faro S."/>
            <person name="Ferguson D."/>
            <person name="Fisher S."/>
            <person name="Foley C.D."/>
            <person name="Franke A."/>
            <person name="Friedrich D."/>
            <person name="Gadbois L."/>
            <person name="Gearin G."/>
            <person name="Gearin C.R."/>
            <person name="Giannoukos G."/>
            <person name="Goode T."/>
            <person name="Graham J."/>
            <person name="Grandbois E."/>
            <person name="Grewal S."/>
            <person name="Gyaltsen K."/>
            <person name="Hafez N."/>
            <person name="Hagos B."/>
            <person name="Hall J."/>
            <person name="Henson C."/>
            <person name="Hollinger A."/>
            <person name="Honan T."/>
            <person name="Huard M.D."/>
            <person name="Hughes L."/>
            <person name="Hurhula B."/>
            <person name="Husby M.E."/>
            <person name="Kamat A."/>
            <person name="Kanga B."/>
            <person name="Kashin S."/>
            <person name="Khazanovich D."/>
            <person name="Kisner P."/>
            <person name="Lance K."/>
            <person name="Lara M."/>
            <person name="Lee W."/>
            <person name="Lennon N."/>
            <person name="Letendre F."/>
            <person name="LeVine R."/>
            <person name="Lipovsky A."/>
            <person name="Liu X."/>
            <person name="Liu J."/>
            <person name="Liu S."/>
            <person name="Lokyitsang T."/>
            <person name="Lokyitsang Y."/>
            <person name="Lubonja R."/>
            <person name="Lui A."/>
            <person name="MacDonald P."/>
            <person name="Magnisalis V."/>
            <person name="Maru K."/>
            <person name="Matthews C."/>
            <person name="McCusker W."/>
            <person name="McDonough S."/>
            <person name="Mehta T."/>
            <person name="Meldrim J."/>
            <person name="Meneus L."/>
            <person name="Mihai O."/>
            <person name="Mihalev A."/>
            <person name="Mihova T."/>
            <person name="Mittelman R."/>
            <person name="Mlenga V."/>
            <person name="Montmayeur A."/>
            <person name="Mulrain L."/>
            <person name="Navidi A."/>
            <person name="Naylor J."/>
            <person name="Negash T."/>
            <person name="Nguyen T."/>
            <person name="Nguyen N."/>
            <person name="Nicol R."/>
            <person name="Norbu C."/>
            <person name="Norbu N."/>
            <person name="Novod N."/>
            <person name="O'Neill B."/>
            <person name="Osman S."/>
            <person name="Markiewicz E."/>
            <person name="Oyono O.L."/>
            <person name="Patti C."/>
            <person name="Phunkhang P."/>
            <person name="Pierre F."/>
            <person name="Priest M."/>
            <person name="Raghuraman S."/>
            <person name="Rege F."/>
            <person name="Reyes R."/>
            <person name="Rise C."/>
            <person name="Rogov P."/>
            <person name="Ross K."/>
            <person name="Ryan E."/>
            <person name="Settipalli S."/>
            <person name="Shea T."/>
            <person name="Sherpa N."/>
            <person name="Shi L."/>
            <person name="Shih D."/>
            <person name="Sparrow T."/>
            <person name="Spaulding J."/>
            <person name="Stalker J."/>
            <person name="Stange-Thomann N."/>
            <person name="Stavropoulos S."/>
            <person name="Stone C."/>
            <person name="Strader C."/>
            <person name="Tesfaye S."/>
            <person name="Thomson T."/>
            <person name="Thoulutsang Y."/>
            <person name="Thoulutsang D."/>
            <person name="Topham K."/>
            <person name="Topping I."/>
            <person name="Tsamla T."/>
            <person name="Vassiliev H."/>
            <person name="Vo A."/>
            <person name="Wangchuk T."/>
            <person name="Wangdi T."/>
            <person name="Weiand M."/>
            <person name="Wilkinson J."/>
            <person name="Wilson A."/>
            <person name="Yadav S."/>
            <person name="Young G."/>
            <person name="Yu Q."/>
            <person name="Zembek L."/>
            <person name="Zhong D."/>
            <person name="Zimmer A."/>
            <person name="Zwirko Z."/>
            <person name="Jaffe D.B."/>
            <person name="Alvarez P."/>
            <person name="Brockman W."/>
            <person name="Butler J."/>
            <person name="Chin C."/>
            <person name="Gnerre S."/>
            <person name="Grabherr M."/>
            <person name="Kleber M."/>
            <person name="Mauceli E."/>
            <person name="MacCallum I."/>
        </authorList>
    </citation>
    <scope>NUCLEOTIDE SEQUENCE [LARGE SCALE GENOMIC DNA]</scope>
    <source>
        <strain evidence="9">Tucson 15287-2541.00</strain>
    </source>
</reference>
<dbReference type="GO" id="GO:0003714">
    <property type="term" value="F:transcription corepressor activity"/>
    <property type="evidence" value="ECO:0007669"/>
    <property type="project" value="InterPro"/>
</dbReference>
<dbReference type="InterPro" id="IPR018379">
    <property type="entry name" value="BEN_domain"/>
</dbReference>
<dbReference type="Proteomes" id="UP000001070">
    <property type="component" value="Unassembled WGS sequence"/>
</dbReference>
<dbReference type="GO" id="GO:0045746">
    <property type="term" value="P:negative regulation of Notch signaling pathway"/>
    <property type="evidence" value="ECO:0007669"/>
    <property type="project" value="InterPro"/>
</dbReference>
<evidence type="ECO:0000256" key="5">
    <source>
        <dbReference type="ARBA" id="ARBA00023242"/>
    </source>
</evidence>
<evidence type="ECO:0000313" key="9">
    <source>
        <dbReference type="Proteomes" id="UP000001070"/>
    </source>
</evidence>
<dbReference type="Gene3D" id="1.10.10.2590">
    <property type="entry name" value="BEN domain"/>
    <property type="match status" value="1"/>
</dbReference>
<dbReference type="PROSITE" id="PS51457">
    <property type="entry name" value="BEN"/>
    <property type="match status" value="1"/>
</dbReference>
<comment type="subcellular location">
    <subcellularLocation>
        <location evidence="1">Nucleus</location>
    </subcellularLocation>
</comment>
<keyword evidence="3" id="KW-0805">Transcription regulation</keyword>
<dbReference type="STRING" id="7222.B4JDB7"/>
<protein>
    <submittedName>
        <fullName evidence="8">GH11155</fullName>
    </submittedName>
</protein>
<dbReference type="GO" id="GO:0005677">
    <property type="term" value="C:chromatin silencing complex"/>
    <property type="evidence" value="ECO:0007669"/>
    <property type="project" value="EnsemblMetazoa"/>
</dbReference>
<dbReference type="SMART" id="SM01025">
    <property type="entry name" value="BEN"/>
    <property type="match status" value="1"/>
</dbReference>
<dbReference type="InParanoid" id="B4JDB7"/>
<sequence length="307" mass="34696">MDIEKYINYELIKQKGLMRNQNQRPRILSQLQLPTTRSSISISNKKKQEQQRRIINVEVVAMAGSTRELVKTQDDIEPLPPVTAEFRASVAKIAKSQQHYTQLFGRLTNMLQTLNRRYDGNEPEPEEQQEQQQLIVEEAPPPPSKRARHDMSSSSCESHLDVEISAPPATHAQYPLRVKLENGSSIYVLGPHGTHIDAKDYGQVFWTSAPVATRCLLAAVFTSDELATHTLTGKPSPAFYGRERPAKKMLDQRRVDDIIVSVRNRTGGKERHIRATITTKCADTAKKYKRRAKKAGKDTVVVKDESI</sequence>
<feature type="region of interest" description="Disordered" evidence="6">
    <location>
        <begin position="140"/>
        <end position="160"/>
    </location>
</feature>
<organism evidence="9">
    <name type="scientific">Drosophila grimshawi</name>
    <name type="common">Hawaiian fruit fly</name>
    <name type="synonym">Idiomyia grimshawi</name>
    <dbReference type="NCBI Taxonomy" id="7222"/>
    <lineage>
        <taxon>Eukaryota</taxon>
        <taxon>Metazoa</taxon>
        <taxon>Ecdysozoa</taxon>
        <taxon>Arthropoda</taxon>
        <taxon>Hexapoda</taxon>
        <taxon>Insecta</taxon>
        <taxon>Pterygota</taxon>
        <taxon>Neoptera</taxon>
        <taxon>Endopterygota</taxon>
        <taxon>Diptera</taxon>
        <taxon>Brachycera</taxon>
        <taxon>Muscomorpha</taxon>
        <taxon>Ephydroidea</taxon>
        <taxon>Drosophilidae</taxon>
        <taxon>Drosophila</taxon>
        <taxon>Hawaiian Drosophila</taxon>
    </lineage>
</organism>
<dbReference type="AlphaFoldDB" id="B4JDB7"/>
<evidence type="ECO:0000259" key="7">
    <source>
        <dbReference type="PROSITE" id="PS51457"/>
    </source>
</evidence>
<evidence type="ECO:0000256" key="1">
    <source>
        <dbReference type="ARBA" id="ARBA00004123"/>
    </source>
</evidence>
<keyword evidence="4" id="KW-0804">Transcription</keyword>
<name>B4JDB7_DROGR</name>
<evidence type="ECO:0000256" key="3">
    <source>
        <dbReference type="ARBA" id="ARBA00023015"/>
    </source>
</evidence>
<dbReference type="PANTHER" id="PTHR35346">
    <property type="entry name" value="BEN DOMAIN-CONTAINING PROTEIN 6"/>
    <property type="match status" value="1"/>
</dbReference>
<dbReference type="Pfam" id="PF10523">
    <property type="entry name" value="BEN"/>
    <property type="match status" value="1"/>
</dbReference>
<dbReference type="GO" id="GO:0033696">
    <property type="term" value="P:heterochromatin boundary formation"/>
    <property type="evidence" value="ECO:0007669"/>
    <property type="project" value="EnsemblMetazoa"/>
</dbReference>
<dbReference type="OrthoDB" id="8186171at2759"/>
<dbReference type="FunCoup" id="B4JDB7">
    <property type="interactions" value="18"/>
</dbReference>
<proteinExistence type="predicted"/>